<evidence type="ECO:0000313" key="3">
    <source>
        <dbReference type="Proteomes" id="UP000192050"/>
    </source>
</evidence>
<evidence type="ECO:0000313" key="2">
    <source>
        <dbReference type="EMBL" id="ARD85524.1"/>
    </source>
</evidence>
<protein>
    <recommendedName>
        <fullName evidence="1">Methyltransferase domain-containing protein</fullName>
    </recommendedName>
</protein>
<dbReference type="OrthoDB" id="56351at2157"/>
<dbReference type="Pfam" id="PF13847">
    <property type="entry name" value="Methyltransf_31"/>
    <property type="match status" value="1"/>
</dbReference>
<dbReference type="EMBL" id="CP015363">
    <property type="protein sequence ID" value="ARD85524.1"/>
    <property type="molecule type" value="Genomic_DNA"/>
</dbReference>
<accession>A0A1V0N5Z5</accession>
<gene>
    <name evidence="2" type="ORF">FAD_1681</name>
</gene>
<dbReference type="RefSeq" id="WP_081143023.1">
    <property type="nucleotide sequence ID" value="NZ_CP015363.1"/>
</dbReference>
<dbReference type="CDD" id="cd02440">
    <property type="entry name" value="AdoMet_MTases"/>
    <property type="match status" value="1"/>
</dbReference>
<dbReference type="GeneID" id="31677173"/>
<dbReference type="Gene3D" id="3.40.50.150">
    <property type="entry name" value="Vaccinia Virus protein VP39"/>
    <property type="match status" value="1"/>
</dbReference>
<dbReference type="SUPFAM" id="SSF53335">
    <property type="entry name" value="S-adenosyl-L-methionine-dependent methyltransferases"/>
    <property type="match status" value="1"/>
</dbReference>
<dbReference type="KEGG" id="fai:FAD_1681"/>
<reference evidence="2 3" key="1">
    <citation type="submission" date="2011-10" db="EMBL/GenBank/DDBJ databases">
        <title>Metabolic and evolutionary patterns in the extreme acidophile Ferroplasma acidiphilum.</title>
        <authorList>
            <person name="Golyshina O.V."/>
            <person name="Kozyavkin S.A."/>
            <person name="Tatusov R.L."/>
            <person name="Slesarev A.I."/>
            <person name="Golyshin P.N."/>
        </authorList>
    </citation>
    <scope>NUCLEOTIDE SEQUENCE [LARGE SCALE GENOMIC DNA]</scope>
    <source>
        <strain evidence="3">Y</strain>
    </source>
</reference>
<dbReference type="InterPro" id="IPR025714">
    <property type="entry name" value="Methyltranfer_dom"/>
</dbReference>
<dbReference type="AlphaFoldDB" id="A0A1V0N5Z5"/>
<dbReference type="InterPro" id="IPR029063">
    <property type="entry name" value="SAM-dependent_MTases_sf"/>
</dbReference>
<name>A0A1V0N5Z5_9ARCH</name>
<evidence type="ECO:0000259" key="1">
    <source>
        <dbReference type="Pfam" id="PF13847"/>
    </source>
</evidence>
<dbReference type="STRING" id="74969.FAD_1681"/>
<feature type="domain" description="Methyltransferase" evidence="1">
    <location>
        <begin position="40"/>
        <end position="154"/>
    </location>
</feature>
<keyword evidence="3" id="KW-1185">Reference proteome</keyword>
<proteinExistence type="predicted"/>
<sequence>MAEIDFGTYHHSSLEGSIKVRALVEENMNQVLGNLYPATQKINILDAGCGLGFMVSIAAKHFPYASITGIDIFNHDSLSGSSMEKALQNMKELGIDNRVLLINHNLLTPFTIETKFDLAMSNLVFHNLGKNRFKAYDNVIECLNSGGYFILIDLLPEQYIDMDYFGNSFSTVMEIPITGNGKWDLQMKIFQKI</sequence>
<dbReference type="Proteomes" id="UP000192050">
    <property type="component" value="Chromosome"/>
</dbReference>
<organism evidence="2 3">
    <name type="scientific">Ferroplasma acidiphilum</name>
    <dbReference type="NCBI Taxonomy" id="74969"/>
    <lineage>
        <taxon>Archaea</taxon>
        <taxon>Methanobacteriati</taxon>
        <taxon>Thermoplasmatota</taxon>
        <taxon>Thermoplasmata</taxon>
        <taxon>Thermoplasmatales</taxon>
        <taxon>Ferroplasmaceae</taxon>
        <taxon>Ferroplasma</taxon>
    </lineage>
</organism>